<dbReference type="GO" id="GO:0030020">
    <property type="term" value="F:extracellular matrix structural constituent conferring tensile strength"/>
    <property type="evidence" value="ECO:0007669"/>
    <property type="project" value="TreeGrafter"/>
</dbReference>
<dbReference type="InterPro" id="IPR001442">
    <property type="entry name" value="Collagen_IV_NC"/>
</dbReference>
<feature type="compositionally biased region" description="Low complexity" evidence="9">
    <location>
        <begin position="251"/>
        <end position="272"/>
    </location>
</feature>
<organism evidence="11">
    <name type="scientific">Castor canadensis</name>
    <name type="common">American beaver</name>
    <dbReference type="NCBI Taxonomy" id="51338"/>
    <lineage>
        <taxon>Eukaryota</taxon>
        <taxon>Metazoa</taxon>
        <taxon>Chordata</taxon>
        <taxon>Craniata</taxon>
        <taxon>Vertebrata</taxon>
        <taxon>Euteleostomi</taxon>
        <taxon>Mammalia</taxon>
        <taxon>Eutheria</taxon>
        <taxon>Euarchontoglires</taxon>
        <taxon>Glires</taxon>
        <taxon>Rodentia</taxon>
        <taxon>Castorimorpha</taxon>
        <taxon>Castoridae</taxon>
        <taxon>Castor</taxon>
    </lineage>
</organism>
<dbReference type="GO" id="GO:0038063">
    <property type="term" value="P:collagen-activated tyrosine kinase receptor signaling pathway"/>
    <property type="evidence" value="ECO:0007669"/>
    <property type="project" value="TreeGrafter"/>
</dbReference>
<dbReference type="AlphaFoldDB" id="A0A8C0ZQZ4"/>
<dbReference type="InterPro" id="IPR008160">
    <property type="entry name" value="Collagen"/>
</dbReference>
<comment type="function">
    <text evidence="1">Type IV collagen is the major structural component of glomerular basement membranes (GBM), forming a 'chicken-wire' meshwork together with laminins, proteoglycans and entactin/nidogen.</text>
</comment>
<evidence type="ECO:0000259" key="10">
    <source>
        <dbReference type="PROSITE" id="PS51403"/>
    </source>
</evidence>
<evidence type="ECO:0000256" key="4">
    <source>
        <dbReference type="ARBA" id="ARBA00022530"/>
    </source>
</evidence>
<feature type="compositionally biased region" description="Low complexity" evidence="9">
    <location>
        <begin position="211"/>
        <end position="241"/>
    </location>
</feature>
<dbReference type="SUPFAM" id="SSF56436">
    <property type="entry name" value="C-type lectin-like"/>
    <property type="match status" value="2"/>
</dbReference>
<accession>A0A8C0ZQZ4</accession>
<dbReference type="SMART" id="SM00111">
    <property type="entry name" value="C4"/>
    <property type="match status" value="2"/>
</dbReference>
<dbReference type="GO" id="GO:0005615">
    <property type="term" value="C:extracellular space"/>
    <property type="evidence" value="ECO:0007669"/>
    <property type="project" value="TreeGrafter"/>
</dbReference>
<evidence type="ECO:0000256" key="6">
    <source>
        <dbReference type="ARBA" id="ARBA00022869"/>
    </source>
</evidence>
<feature type="compositionally biased region" description="Low complexity" evidence="9">
    <location>
        <begin position="104"/>
        <end position="134"/>
    </location>
</feature>
<keyword evidence="3" id="KW-0964">Secreted</keyword>
<evidence type="ECO:0000256" key="2">
    <source>
        <dbReference type="ARBA" id="ARBA00004302"/>
    </source>
</evidence>
<keyword evidence="6" id="KW-0084">Basement membrane</keyword>
<dbReference type="Ensembl" id="ENSCCNT00000002112.1">
    <property type="protein sequence ID" value="ENSCCNP00000001558.1"/>
    <property type="gene ID" value="ENSCCNG00000001725.1"/>
</dbReference>
<dbReference type="InterPro" id="IPR016187">
    <property type="entry name" value="CTDL_fold"/>
</dbReference>
<protein>
    <recommendedName>
        <fullName evidence="10">Collagen IV NC1 domain-containing protein</fullName>
    </recommendedName>
</protein>
<dbReference type="Ensembl" id="ENSCCNT00000015774.1">
    <property type="protein sequence ID" value="ENSCCNP00000012029.1"/>
    <property type="gene ID" value="ENSCCNG00000012487.1"/>
</dbReference>
<dbReference type="Pfam" id="PF01413">
    <property type="entry name" value="C4"/>
    <property type="match status" value="2"/>
</dbReference>
<dbReference type="InterPro" id="IPR036954">
    <property type="entry name" value="Collagen_IV_NC_sf"/>
</dbReference>
<dbReference type="FunFam" id="2.170.240.10:FF:000001">
    <property type="entry name" value="Collagen IV alpha 1 chain"/>
    <property type="match status" value="1"/>
</dbReference>
<dbReference type="GO" id="GO:0005587">
    <property type="term" value="C:collagen type IV trimer"/>
    <property type="evidence" value="ECO:0007669"/>
    <property type="project" value="TreeGrafter"/>
</dbReference>
<evidence type="ECO:0000256" key="5">
    <source>
        <dbReference type="ARBA" id="ARBA00022737"/>
    </source>
</evidence>
<feature type="region of interest" description="Disordered" evidence="9">
    <location>
        <begin position="23"/>
        <end position="134"/>
    </location>
</feature>
<sequence>MLISLSPHCLLAFGFSGPKGIHGLPGIPGKPGSQGSKGEPGEPGRFPGPRGEKGLPGFPGLPGKDGLPGKAGIPGVPGSKGAPGDIFGDKGDAGRPGSPGLPGAPGLPSTMKGLSGKPGLPGSLGLRGLPGLKGSPGITGFPGMPGKSGQTLEIFGSPGSKGQPGESGFKGVKGKDGLIGDIGFPGEKGENGKVGTSGDVGLPGVGGMRGDPGLPGSSGHPGSTGPLGPSGLIGPKGRPGLQGPPGPPGPSSDQGDTGDPGIPGIPGLQGPKGDQGIPGFSGLPGDLGLKGKAAPVAAEPFPAADVTIACTTLVVSALSCSGAPGQQGPFGRPGMPGQSMRVGYTLVKHSQSEQVPLCPIGMSQLWVGYSLLFIEGQEKAHNQDLGFAGSCLPRFTTMPFICCNINEVCHYARRNDKSYWLSTTAPIPMMPVGQTQIPPYISRCTVCEAPSQAIAVHSQDITIPQCPLGWRSLWIGYSFLMHTAAGAEGGGQSLVSPGSCLEDFRATPFIECNGAQGTCHYFANKYSFWLTTVEERQQFREEPVSETLKAGQLHTRVSRCQVCMKSL</sequence>
<dbReference type="PANTHER" id="PTHR24023">
    <property type="entry name" value="COLLAGEN ALPHA"/>
    <property type="match status" value="1"/>
</dbReference>
<feature type="region of interest" description="Disordered" evidence="9">
    <location>
        <begin position="154"/>
        <end position="284"/>
    </location>
</feature>
<feature type="compositionally biased region" description="Gly residues" evidence="9">
    <location>
        <begin position="201"/>
        <end position="210"/>
    </location>
</feature>
<dbReference type="InterPro" id="IPR050149">
    <property type="entry name" value="Collagen_superfamily"/>
</dbReference>
<dbReference type="Pfam" id="PF01391">
    <property type="entry name" value="Collagen"/>
    <property type="match status" value="3"/>
</dbReference>
<evidence type="ECO:0000313" key="11">
    <source>
        <dbReference type="Ensembl" id="ENSCCNP00000012029.1"/>
    </source>
</evidence>
<keyword evidence="8" id="KW-1015">Disulfide bond</keyword>
<dbReference type="PROSITE" id="PS51403">
    <property type="entry name" value="NC1_IV"/>
    <property type="match status" value="1"/>
</dbReference>
<keyword evidence="5" id="KW-0677">Repeat</keyword>
<reference evidence="11" key="1">
    <citation type="submission" date="2023-09" db="UniProtKB">
        <authorList>
            <consortium name="Ensembl"/>
        </authorList>
    </citation>
    <scope>IDENTIFICATION</scope>
</reference>
<keyword evidence="7" id="KW-0176">Collagen</keyword>
<evidence type="ECO:0000256" key="1">
    <source>
        <dbReference type="ARBA" id="ARBA00003696"/>
    </source>
</evidence>
<name>A0A8C0ZQZ4_CASCN</name>
<feature type="compositionally biased region" description="Low complexity" evidence="9">
    <location>
        <begin position="43"/>
        <end position="71"/>
    </location>
</feature>
<feature type="domain" description="Collagen IV NC1" evidence="10">
    <location>
        <begin position="343"/>
        <end position="567"/>
    </location>
</feature>
<keyword evidence="4" id="KW-0272">Extracellular matrix</keyword>
<evidence type="ECO:0000256" key="3">
    <source>
        <dbReference type="ARBA" id="ARBA00022525"/>
    </source>
</evidence>
<dbReference type="Gene3D" id="2.170.240.10">
    <property type="entry name" value="Collagen IV, non-collagenous"/>
    <property type="match status" value="1"/>
</dbReference>
<dbReference type="GO" id="GO:0030198">
    <property type="term" value="P:extracellular matrix organization"/>
    <property type="evidence" value="ECO:0007669"/>
    <property type="project" value="TreeGrafter"/>
</dbReference>
<dbReference type="PANTHER" id="PTHR24023:SF533">
    <property type="entry name" value="COLLAGEN ALPHA-6(IV) CHAIN"/>
    <property type="match status" value="1"/>
</dbReference>
<evidence type="ECO:0000256" key="7">
    <source>
        <dbReference type="ARBA" id="ARBA00023119"/>
    </source>
</evidence>
<comment type="subcellular location">
    <subcellularLocation>
        <location evidence="2">Secreted</location>
        <location evidence="2">Extracellular space</location>
        <location evidence="2">Extracellular matrix</location>
        <location evidence="2">Basement membrane</location>
    </subcellularLocation>
</comment>
<evidence type="ECO:0000256" key="8">
    <source>
        <dbReference type="ARBA" id="ARBA00023157"/>
    </source>
</evidence>
<evidence type="ECO:0000256" key="9">
    <source>
        <dbReference type="SAM" id="MobiDB-lite"/>
    </source>
</evidence>
<proteinExistence type="predicted"/>